<dbReference type="InterPro" id="IPR016024">
    <property type="entry name" value="ARM-type_fold"/>
</dbReference>
<dbReference type="EMBL" id="HAAD01001815">
    <property type="protein sequence ID" value="CDG68047.1"/>
    <property type="molecule type" value="mRNA"/>
</dbReference>
<organism evidence="2">
    <name type="scientific">Hydra vulgaris</name>
    <name type="common">Hydra</name>
    <name type="synonym">Hydra attenuata</name>
    <dbReference type="NCBI Taxonomy" id="6087"/>
    <lineage>
        <taxon>Eukaryota</taxon>
        <taxon>Metazoa</taxon>
        <taxon>Cnidaria</taxon>
        <taxon>Hydrozoa</taxon>
        <taxon>Hydroidolina</taxon>
        <taxon>Anthoathecata</taxon>
        <taxon>Aplanulata</taxon>
        <taxon>Hydridae</taxon>
        <taxon>Hydra</taxon>
    </lineage>
</organism>
<sequence>KTAIKKLEDCHQDVRCSCLFLISRICMSEPIKITSARSVTPLELFNEFSADQDPRVREVVFQSLLTLHQRGHILDFILYEKACVALSDDYEDVRQAAIMLIWVFSHTQPERLISSVCQPDGIPLMDDAFIKICSMVNDSSMKVRAKAVSLLSSLHNVSFALLEQTLDKKLMSSGKKTKSFNERASERFLGGEDTSINTQWNTGNTWSDNLVTVNKPDEQEVQLMNTGACGVFVRALEDEYMEVRSAGIDSICELANQNAQFAQLSTDFLVDMFNDEIEIVRLNSITSLMKLHKYVDFREDQLDTVLECLNDFNQLVRDSVRELLGYCLLSTQACLHATVLALLSNLKKYPLDNESIWKCLKELGKRHSYFVSSLVPELLVTHPYYAVPEPNINDPSHIAIAALIFNAAENCSSIFSLLPSYTKQHYEYLRDSLPHLIPQSKEKKEFSTDDDGNVVNDFFSSAVSRMYKVLEMPNSNMNTSILSCIKDFQHIKSMNQYFSPAAEFLCLFLECHQKLIKCRSDRTWSIPAAMATSSLCSSLQNDVIDLMNNSYKLEFMYSGLASENVNTLRLIRILAHSLCVLLELRLITKDHLPKKVNLKLWGSFLQRLRKFKEHVVSTSDVNDQLKEVLKLQDSIEENVSETSTLITVLQEFFLSYPINISVKNRLRLTHAKMVEPRSYLDTPLKFCAGLTLSVLVVAYIENVDNISDIQVK</sequence>
<proteinExistence type="evidence at transcript level"/>
<dbReference type="Gene3D" id="1.25.10.10">
    <property type="entry name" value="Leucine-rich Repeat Variant"/>
    <property type="match status" value="2"/>
</dbReference>
<evidence type="ECO:0000313" key="2">
    <source>
        <dbReference type="EMBL" id="CDG68047.1"/>
    </source>
</evidence>
<evidence type="ECO:0000259" key="1">
    <source>
        <dbReference type="Pfam" id="PF24493"/>
    </source>
</evidence>
<feature type="non-terminal residue" evidence="2">
    <location>
        <position position="712"/>
    </location>
</feature>
<gene>
    <name evidence="2" type="primary">INTS4</name>
</gene>
<dbReference type="OrthoDB" id="18190at2759"/>
<dbReference type="InterPro" id="IPR011989">
    <property type="entry name" value="ARM-like"/>
</dbReference>
<dbReference type="AlphaFoldDB" id="T2M7U9"/>
<dbReference type="GO" id="GO:0016180">
    <property type="term" value="P:snRNA processing"/>
    <property type="evidence" value="ECO:0007669"/>
    <property type="project" value="TreeGrafter"/>
</dbReference>
<dbReference type="PANTHER" id="PTHR20938:SF0">
    <property type="entry name" value="INTEGRATOR COMPLEX SUBUNIT 4"/>
    <property type="match status" value="1"/>
</dbReference>
<dbReference type="SUPFAM" id="SSF48371">
    <property type="entry name" value="ARM repeat"/>
    <property type="match status" value="1"/>
</dbReference>
<dbReference type="GO" id="GO:0032039">
    <property type="term" value="C:integrator complex"/>
    <property type="evidence" value="ECO:0007669"/>
    <property type="project" value="TreeGrafter"/>
</dbReference>
<reference evidence="2" key="1">
    <citation type="journal article" date="2013" name="Genome Biol. Evol.">
        <title>Punctuated emergences of genetic and phenotypic innovations in eumetazoan, bilaterian, euteleostome, and hominidae ancestors.</title>
        <authorList>
            <person name="Wenger Y."/>
            <person name="Galliot B."/>
        </authorList>
    </citation>
    <scope>NUCLEOTIDE SEQUENCE</scope>
    <source>
        <tissue evidence="2">Whole animals</tissue>
    </source>
</reference>
<accession>T2M7U9</accession>
<protein>
    <submittedName>
        <fullName evidence="2">Integrator complex subunit 4</fullName>
    </submittedName>
</protein>
<name>T2M7U9_HYDVU</name>
<dbReference type="PANTHER" id="PTHR20938">
    <property type="entry name" value="INTEGRATOR COMPLEX SUBUNIT 4"/>
    <property type="match status" value="1"/>
</dbReference>
<dbReference type="InterPro" id="IPR056235">
    <property type="entry name" value="INTS4_8HBD"/>
</dbReference>
<feature type="domain" description="INTS4 8 helical bundle" evidence="1">
    <location>
        <begin position="457"/>
        <end position="659"/>
    </location>
</feature>
<feature type="non-terminal residue" evidence="2">
    <location>
        <position position="1"/>
    </location>
</feature>
<dbReference type="Pfam" id="PF24493">
    <property type="entry name" value="INTS4_8HBD"/>
    <property type="match status" value="1"/>
</dbReference>